<sequence>APAESITSLPAFTERVLPSLTLVDQHFCHPCPCKDVQIGTLPGRIEISIATGNTTTL</sequence>
<organism evidence="1 2">
    <name type="scientific">Anopheles minimus</name>
    <dbReference type="NCBI Taxonomy" id="112268"/>
    <lineage>
        <taxon>Eukaryota</taxon>
        <taxon>Metazoa</taxon>
        <taxon>Ecdysozoa</taxon>
        <taxon>Arthropoda</taxon>
        <taxon>Hexapoda</taxon>
        <taxon>Insecta</taxon>
        <taxon>Pterygota</taxon>
        <taxon>Neoptera</taxon>
        <taxon>Endopterygota</taxon>
        <taxon>Diptera</taxon>
        <taxon>Nematocera</taxon>
        <taxon>Culicoidea</taxon>
        <taxon>Culicidae</taxon>
        <taxon>Anophelinae</taxon>
        <taxon>Anopheles</taxon>
    </lineage>
</organism>
<accession>A0A182WPD2</accession>
<evidence type="ECO:0000313" key="2">
    <source>
        <dbReference type="Proteomes" id="UP000075920"/>
    </source>
</evidence>
<proteinExistence type="predicted"/>
<dbReference type="VEuPathDB" id="VectorBase:AMIN014537"/>
<reference evidence="1" key="2">
    <citation type="submission" date="2020-05" db="UniProtKB">
        <authorList>
            <consortium name="EnsemblMetazoa"/>
        </authorList>
    </citation>
    <scope>IDENTIFICATION</scope>
    <source>
        <strain evidence="1">MINIMUS1</strain>
    </source>
</reference>
<dbReference type="Proteomes" id="UP000075920">
    <property type="component" value="Unassembled WGS sequence"/>
</dbReference>
<protein>
    <submittedName>
        <fullName evidence="1">Uncharacterized protein</fullName>
    </submittedName>
</protein>
<dbReference type="AlphaFoldDB" id="A0A182WPD2"/>
<evidence type="ECO:0000313" key="1">
    <source>
        <dbReference type="EnsemblMetazoa" id="AMIN014537-PA"/>
    </source>
</evidence>
<reference evidence="2" key="1">
    <citation type="submission" date="2013-03" db="EMBL/GenBank/DDBJ databases">
        <title>The Genome Sequence of Anopheles minimus MINIMUS1.</title>
        <authorList>
            <consortium name="The Broad Institute Genomics Platform"/>
            <person name="Neafsey D.E."/>
            <person name="Walton C."/>
            <person name="Walker B."/>
            <person name="Young S.K."/>
            <person name="Zeng Q."/>
            <person name="Gargeya S."/>
            <person name="Fitzgerald M."/>
            <person name="Haas B."/>
            <person name="Abouelleil A."/>
            <person name="Allen A.W."/>
            <person name="Alvarado L."/>
            <person name="Arachchi H.M."/>
            <person name="Berlin A.M."/>
            <person name="Chapman S.B."/>
            <person name="Gainer-Dewar J."/>
            <person name="Goldberg J."/>
            <person name="Griggs A."/>
            <person name="Gujja S."/>
            <person name="Hansen M."/>
            <person name="Howarth C."/>
            <person name="Imamovic A."/>
            <person name="Ireland A."/>
            <person name="Larimer J."/>
            <person name="McCowan C."/>
            <person name="Murphy C."/>
            <person name="Pearson M."/>
            <person name="Poon T.W."/>
            <person name="Priest M."/>
            <person name="Roberts A."/>
            <person name="Saif S."/>
            <person name="Shea T."/>
            <person name="Sisk P."/>
            <person name="Sykes S."/>
            <person name="Wortman J."/>
            <person name="Nusbaum C."/>
            <person name="Birren B."/>
        </authorList>
    </citation>
    <scope>NUCLEOTIDE SEQUENCE [LARGE SCALE GENOMIC DNA]</scope>
    <source>
        <strain evidence="2">MINIMUS1</strain>
    </source>
</reference>
<keyword evidence="2" id="KW-1185">Reference proteome</keyword>
<dbReference type="EnsemblMetazoa" id="AMIN014537-RA">
    <property type="protein sequence ID" value="AMIN014537-PA"/>
    <property type="gene ID" value="AMIN014537"/>
</dbReference>
<name>A0A182WPD2_9DIPT</name>